<reference evidence="9" key="2">
    <citation type="submission" date="2016-01" db="EMBL/GenBank/DDBJ databases">
        <authorList>
            <person name="Poehlein A."/>
            <person name="Schlien K."/>
            <person name="Gottschalk G."/>
            <person name="Buckel W."/>
            <person name="Daniel R."/>
        </authorList>
    </citation>
    <scope>NUCLEOTIDE SEQUENCE [LARGE SCALE GENOMIC DNA]</scope>
    <source>
        <strain evidence="9">X2</strain>
    </source>
</reference>
<reference evidence="10" key="4">
    <citation type="submission" date="2016-11" db="EMBL/GenBank/DDBJ databases">
        <authorList>
            <person name="Jaros S."/>
            <person name="Januszkiewicz K."/>
            <person name="Wedrychowicz H."/>
        </authorList>
    </citation>
    <scope>NUCLEOTIDE SEQUENCE [LARGE SCALE GENOMIC DNA]</scope>
    <source>
        <strain evidence="10">DSM 1682</strain>
    </source>
</reference>
<dbReference type="GO" id="GO:0016746">
    <property type="term" value="F:acyltransferase activity"/>
    <property type="evidence" value="ECO:0007669"/>
    <property type="project" value="UniProtKB-KW"/>
</dbReference>
<sequence length="344" mass="38859">MIGPDKKKLYPNENIKTVCYISNLPKRPNVEIGEYTYYSDNKKSPENFYDNIEYHYEFLGDRLIIGKFCAIAEGVKFIMNGANHRMDGITTYPFNIFGCGWEKVTPTIEQLPFKGDTVIGNDVWIGQNVTIMPGIQIGDGAIISANATVVKNVEPYSIYGGNPAKLIKKRFSDEMVEFLLKLQWWNWGEEEIFKNLDKLTSESGLVHFMNQSLDAGPFYHGTKADLKVGDLLEPGYNSNYGERKKANYVYLTGTMDAAVWGAELAMGDGRGRIYIVEPIGTIENDPNLTDKKFPGNPTRSYRTKSLLRIVGEVLDWKGHAPEVLQNMLDNLEELKRQGIEAIND</sequence>
<dbReference type="PANTHER" id="PTHR43300:SF11">
    <property type="entry name" value="ACETYLTRANSFERASE RV3034C-RELATED"/>
    <property type="match status" value="1"/>
</dbReference>
<evidence type="ECO:0000256" key="5">
    <source>
        <dbReference type="ARBA" id="ARBA00023315"/>
    </source>
</evidence>
<dbReference type="PANTHER" id="PTHR43300">
    <property type="entry name" value="ACETYLTRANSFERASE"/>
    <property type="match status" value="1"/>
</dbReference>
<protein>
    <submittedName>
        <fullName evidence="8">Acetyltransferase (Isoleucine patch superfamily)</fullName>
    </submittedName>
    <submittedName>
        <fullName evidence="7">Streptogramin A acetyltransferase</fullName>
        <ecNumber evidence="7">2.3.1.-</ecNumber>
    </submittedName>
</protein>
<dbReference type="FunFam" id="2.160.10.10:FF:000037">
    <property type="entry name" value="Streptogramin A acetyltransferase"/>
    <property type="match status" value="1"/>
</dbReference>
<feature type="domain" description="Rifampin ADP-ribosyltransferase" evidence="6">
    <location>
        <begin position="218"/>
        <end position="316"/>
    </location>
</feature>
<dbReference type="Proteomes" id="UP000184204">
    <property type="component" value="Unassembled WGS sequence"/>
</dbReference>
<dbReference type="Proteomes" id="UP000068026">
    <property type="component" value="Chromosome"/>
</dbReference>
<dbReference type="InterPro" id="IPR001451">
    <property type="entry name" value="Hexapep"/>
</dbReference>
<dbReference type="KEGG" id="cpro:CPRO_11400"/>
<dbReference type="NCBIfam" id="NF033144">
    <property type="entry name" value="rifampin_ARR"/>
    <property type="match status" value="1"/>
</dbReference>
<dbReference type="EMBL" id="FQUA01000016">
    <property type="protein sequence ID" value="SHF08455.1"/>
    <property type="molecule type" value="Genomic_DNA"/>
</dbReference>
<dbReference type="OrthoDB" id="9801697at2"/>
<evidence type="ECO:0000313" key="9">
    <source>
        <dbReference type="Proteomes" id="UP000068026"/>
    </source>
</evidence>
<dbReference type="GO" id="GO:0046677">
    <property type="term" value="P:response to antibiotic"/>
    <property type="evidence" value="ECO:0007669"/>
    <property type="project" value="UniProtKB-KW"/>
</dbReference>
<dbReference type="InterPro" id="IPR021975">
    <property type="entry name" value="Rifampin_Arr"/>
</dbReference>
<organism evidence="8 10">
    <name type="scientific">Anaerotignum propionicum DSM 1682</name>
    <dbReference type="NCBI Taxonomy" id="991789"/>
    <lineage>
        <taxon>Bacteria</taxon>
        <taxon>Bacillati</taxon>
        <taxon>Bacillota</taxon>
        <taxon>Clostridia</taxon>
        <taxon>Lachnospirales</taxon>
        <taxon>Anaerotignaceae</taxon>
        <taxon>Anaerotignum</taxon>
    </lineage>
</organism>
<evidence type="ECO:0000256" key="4">
    <source>
        <dbReference type="ARBA" id="ARBA00023251"/>
    </source>
</evidence>
<gene>
    <name evidence="7" type="primary">vatD</name>
    <name evidence="7" type="ORF">CPRO_11400</name>
    <name evidence="8" type="ORF">SAMN02745151_02725</name>
</gene>
<reference evidence="8" key="3">
    <citation type="submission" date="2016-11" db="EMBL/GenBank/DDBJ databases">
        <authorList>
            <person name="Varghese N."/>
            <person name="Submissions S."/>
        </authorList>
    </citation>
    <scope>NUCLEOTIDE SEQUENCE</scope>
    <source>
        <strain evidence="8">DSM 1682</strain>
    </source>
</reference>
<keyword evidence="4" id="KW-0046">Antibiotic resistance</keyword>
<dbReference type="InterPro" id="IPR011004">
    <property type="entry name" value="Trimer_LpxA-like_sf"/>
</dbReference>
<dbReference type="InterPro" id="IPR038611">
    <property type="entry name" value="Arr_sf"/>
</dbReference>
<evidence type="ECO:0000313" key="8">
    <source>
        <dbReference type="EMBL" id="SHF08455.1"/>
    </source>
</evidence>
<reference evidence="7 9" key="1">
    <citation type="journal article" date="2016" name="Genome Announc.">
        <title>Complete Genome Sequence of the Amino Acid-Fermenting Clostridium propionicum X2 (DSM 1682).</title>
        <authorList>
            <person name="Poehlein A."/>
            <person name="Schlien K."/>
            <person name="Chowdhury N.P."/>
            <person name="Gottschalk G."/>
            <person name="Buckel W."/>
            <person name="Daniel R."/>
        </authorList>
    </citation>
    <scope>NUCLEOTIDE SEQUENCE [LARGE SCALE GENOMIC DNA]</scope>
    <source>
        <strain evidence="7 9">X2</strain>
    </source>
</reference>
<evidence type="ECO:0000256" key="3">
    <source>
        <dbReference type="ARBA" id="ARBA00022737"/>
    </source>
</evidence>
<dbReference type="Pfam" id="PF12120">
    <property type="entry name" value="Arr-ms"/>
    <property type="match status" value="1"/>
</dbReference>
<keyword evidence="9" id="KW-1185">Reference proteome</keyword>
<dbReference type="AlphaFoldDB" id="A0A0X1U721"/>
<dbReference type="CDD" id="cd03349">
    <property type="entry name" value="LbH_XAT"/>
    <property type="match status" value="1"/>
</dbReference>
<name>A0A0X1U721_ANAPI</name>
<keyword evidence="5 7" id="KW-0012">Acyltransferase</keyword>
<keyword evidence="3" id="KW-0677">Repeat</keyword>
<evidence type="ECO:0000313" key="7">
    <source>
        <dbReference type="EMBL" id="AMJ40735.1"/>
    </source>
</evidence>
<accession>A0A0X1U721</accession>
<keyword evidence="2 7" id="KW-0808">Transferase</keyword>
<dbReference type="Gene3D" id="2.160.10.10">
    <property type="entry name" value="Hexapeptide repeat proteins"/>
    <property type="match status" value="1"/>
</dbReference>
<evidence type="ECO:0000256" key="2">
    <source>
        <dbReference type="ARBA" id="ARBA00022679"/>
    </source>
</evidence>
<proteinExistence type="inferred from homology"/>
<dbReference type="EC" id="2.3.1.-" evidence="7"/>
<dbReference type="SUPFAM" id="SSF51161">
    <property type="entry name" value="Trimeric LpxA-like enzymes"/>
    <property type="match status" value="1"/>
</dbReference>
<dbReference type="Gene3D" id="3.20.170.40">
    <property type="entry name" value="Rifampin ADP-ribosyltransferase domain"/>
    <property type="match status" value="1"/>
</dbReference>
<dbReference type="InterPro" id="IPR050179">
    <property type="entry name" value="Trans_hexapeptide_repeat"/>
</dbReference>
<dbReference type="NCBIfam" id="NF000311">
    <property type="entry name" value="Vat_ABCDEFH"/>
    <property type="match status" value="1"/>
</dbReference>
<dbReference type="Pfam" id="PF00132">
    <property type="entry name" value="Hexapep"/>
    <property type="match status" value="1"/>
</dbReference>
<evidence type="ECO:0000259" key="6">
    <source>
        <dbReference type="Pfam" id="PF12120"/>
    </source>
</evidence>
<evidence type="ECO:0000256" key="1">
    <source>
        <dbReference type="ARBA" id="ARBA00007274"/>
    </source>
</evidence>
<evidence type="ECO:0000313" key="10">
    <source>
        <dbReference type="Proteomes" id="UP000184204"/>
    </source>
</evidence>
<dbReference type="EMBL" id="CP014223">
    <property type="protein sequence ID" value="AMJ40735.1"/>
    <property type="molecule type" value="Genomic_DNA"/>
</dbReference>
<comment type="similarity">
    <text evidence="1">Belongs to the transferase hexapeptide repeat family.</text>
</comment>